<feature type="compositionally biased region" description="Low complexity" evidence="2">
    <location>
        <begin position="79"/>
        <end position="100"/>
    </location>
</feature>
<protein>
    <recommendedName>
        <fullName evidence="5">Transcription factor domain-containing protein</fullName>
    </recommendedName>
</protein>
<feature type="compositionally biased region" description="Polar residues" evidence="2">
    <location>
        <begin position="64"/>
        <end position="78"/>
    </location>
</feature>
<comment type="caution">
    <text evidence="3">The sequence shown here is derived from an EMBL/GenBank/DDBJ whole genome shotgun (WGS) entry which is preliminary data.</text>
</comment>
<dbReference type="PANTHER" id="PTHR31668">
    <property type="entry name" value="GLUCOSE TRANSPORT TRANSCRIPTION REGULATOR RGT1-RELATED-RELATED"/>
    <property type="match status" value="1"/>
</dbReference>
<sequence>MSSSPERKSGKASSSPSRTRGPVRSLKACDQVTHRRGPKRKVSRLVLENNSISPHSRSIPVETSDPQTCTESDVETSWTSLQSPAGPSSSISSQPSTLIPAHAGPSQVPTSVDWTTDSLMGFPLSWPEWTFGEFTPRGSPTPHDPSTGQTDGDLTKDITAFLESHPRMPAPQSDTVGVESVVDSACEHLSDPHLIKDLQMPEVDELVRQKLQVFFAYLWWYAPNVEEQATFAAFDRQDHDRSIKFRALVLAMGAMATSFGLRLAANKDKVQGIAQTYLKSAQMANALADPYGDTAVADVATAHILYMTCVYLGTEQQAWLHLQQALTRGQLLGLDAWDDPPLERPQYWSTRLKLYYTLCNAERFHAFLQPRIGNQSQVLRYAGRPWEHTQAFRARLDPSTLSRFPKFHIEMLNLMDEKVVYCWQKRCGAALRGCNMWTIEQIIHLQRQLGHLFDEAISGRLTMFDSRPGGAVGETSNVVINLAWLRDIVWTICKTHGMVSLHNVHPELRVSFVHDNLKAIWDFRESGLNAETDPALDFSFRLHSITMTAVEVVEQYGRHPGSSHGKTIRDELVPYVTKCLSLFLHLNGSGSYTTQLVKALARLC</sequence>
<feature type="compositionally biased region" description="Basic residues" evidence="2">
    <location>
        <begin position="34"/>
        <end position="43"/>
    </location>
</feature>
<evidence type="ECO:0000256" key="1">
    <source>
        <dbReference type="ARBA" id="ARBA00023242"/>
    </source>
</evidence>
<dbReference type="Proteomes" id="UP000289152">
    <property type="component" value="Unassembled WGS sequence"/>
</dbReference>
<evidence type="ECO:0000313" key="3">
    <source>
        <dbReference type="EMBL" id="RXK38419.1"/>
    </source>
</evidence>
<dbReference type="InterPro" id="IPR050797">
    <property type="entry name" value="Carb_Metab_Trans_Reg"/>
</dbReference>
<dbReference type="AlphaFoldDB" id="A0A4Q1BKX3"/>
<organism evidence="3 4">
    <name type="scientific">Tremella mesenterica</name>
    <name type="common">Jelly fungus</name>
    <dbReference type="NCBI Taxonomy" id="5217"/>
    <lineage>
        <taxon>Eukaryota</taxon>
        <taxon>Fungi</taxon>
        <taxon>Dikarya</taxon>
        <taxon>Basidiomycota</taxon>
        <taxon>Agaricomycotina</taxon>
        <taxon>Tremellomycetes</taxon>
        <taxon>Tremellales</taxon>
        <taxon>Tremellaceae</taxon>
        <taxon>Tremella</taxon>
    </lineage>
</organism>
<accession>A0A4Q1BKX3</accession>
<proteinExistence type="predicted"/>
<evidence type="ECO:0008006" key="5">
    <source>
        <dbReference type="Google" id="ProtNLM"/>
    </source>
</evidence>
<dbReference type="CDD" id="cd12148">
    <property type="entry name" value="fungal_TF_MHR"/>
    <property type="match status" value="1"/>
</dbReference>
<dbReference type="InParanoid" id="A0A4Q1BKX3"/>
<dbReference type="VEuPathDB" id="FungiDB:TREMEDRAFT_59191"/>
<dbReference type="OrthoDB" id="271595at2759"/>
<gene>
    <name evidence="3" type="ORF">M231_04328</name>
</gene>
<keyword evidence="1" id="KW-0539">Nucleus</keyword>
<evidence type="ECO:0000256" key="2">
    <source>
        <dbReference type="SAM" id="MobiDB-lite"/>
    </source>
</evidence>
<name>A0A4Q1BKX3_TREME</name>
<feature type="region of interest" description="Disordered" evidence="2">
    <location>
        <begin position="1"/>
        <end position="109"/>
    </location>
</feature>
<dbReference type="PANTHER" id="PTHR31668:SF30">
    <property type="entry name" value="ZN(II)2CYS6 TRANSCRIPTION FACTOR (EUROFUNG)"/>
    <property type="match status" value="1"/>
</dbReference>
<reference evidence="3 4" key="1">
    <citation type="submission" date="2016-06" db="EMBL/GenBank/DDBJ databases">
        <title>Evolution of pathogenesis and genome organization in the Tremellales.</title>
        <authorList>
            <person name="Cuomo C."/>
            <person name="Litvintseva A."/>
            <person name="Heitman J."/>
            <person name="Chen Y."/>
            <person name="Sun S."/>
            <person name="Springer D."/>
            <person name="Dromer F."/>
            <person name="Young S."/>
            <person name="Zeng Q."/>
            <person name="Chapman S."/>
            <person name="Gujja S."/>
            <person name="Saif S."/>
            <person name="Birren B."/>
        </authorList>
    </citation>
    <scope>NUCLEOTIDE SEQUENCE [LARGE SCALE GENOMIC DNA]</scope>
    <source>
        <strain evidence="3 4">ATCC 28783</strain>
    </source>
</reference>
<evidence type="ECO:0000313" key="4">
    <source>
        <dbReference type="Proteomes" id="UP000289152"/>
    </source>
</evidence>
<keyword evidence="4" id="KW-1185">Reference proteome</keyword>
<dbReference type="EMBL" id="SDIL01000048">
    <property type="protein sequence ID" value="RXK38419.1"/>
    <property type="molecule type" value="Genomic_DNA"/>
</dbReference>